<reference evidence="1 2" key="2">
    <citation type="submission" date="2013-09" db="EMBL/GenBank/DDBJ databases">
        <title>Whole genome comparison of six Crocosphaera watsonii strains with differing phenotypes.</title>
        <authorList>
            <person name="Bench S.R."/>
            <person name="Heller P."/>
            <person name="Frank I."/>
            <person name="Arciniega M."/>
            <person name="Shilova I.N."/>
            <person name="Zehr J.P."/>
        </authorList>
    </citation>
    <scope>NUCLEOTIDE SEQUENCE [LARGE SCALE GENOMIC DNA]</scope>
    <source>
        <strain evidence="1 2">WH 8502</strain>
    </source>
</reference>
<protein>
    <submittedName>
        <fullName evidence="1">Uncharacterized protein</fullName>
    </submittedName>
</protein>
<organism evidence="1 2">
    <name type="scientific">Crocosphaera watsonii WH 8502</name>
    <dbReference type="NCBI Taxonomy" id="423474"/>
    <lineage>
        <taxon>Bacteria</taxon>
        <taxon>Bacillati</taxon>
        <taxon>Cyanobacteriota</taxon>
        <taxon>Cyanophyceae</taxon>
        <taxon>Oscillatoriophycideae</taxon>
        <taxon>Chroococcales</taxon>
        <taxon>Aphanothecaceae</taxon>
        <taxon>Crocosphaera</taxon>
    </lineage>
</organism>
<accession>T2IAA2</accession>
<name>T2IAA2_CROWT</name>
<gene>
    <name evidence="1" type="ORF">CWATWH8502_1431</name>
</gene>
<reference evidence="1 2" key="1">
    <citation type="submission" date="2013-01" db="EMBL/GenBank/DDBJ databases">
        <authorList>
            <person name="Bench S."/>
        </authorList>
    </citation>
    <scope>NUCLEOTIDE SEQUENCE [LARGE SCALE GENOMIC DNA]</scope>
    <source>
        <strain evidence="1 2">WH 8502</strain>
    </source>
</reference>
<evidence type="ECO:0000313" key="2">
    <source>
        <dbReference type="Proteomes" id="UP000018348"/>
    </source>
</evidence>
<dbReference type="Proteomes" id="UP000018348">
    <property type="component" value="Unassembled WGS sequence"/>
</dbReference>
<sequence length="46" mass="5113">MLIFFSNSHLAPSIKVASLEREQGTTEGGTGFIFTETNLELIFFAF</sequence>
<proteinExistence type="predicted"/>
<comment type="caution">
    <text evidence="1">The sequence shown here is derived from an EMBL/GenBank/DDBJ whole genome shotgun (WGS) entry which is preliminary data.</text>
</comment>
<dbReference type="EMBL" id="CAQK01000182">
    <property type="protein sequence ID" value="CCQ49757.1"/>
    <property type="molecule type" value="Genomic_DNA"/>
</dbReference>
<dbReference type="AlphaFoldDB" id="T2IAA2"/>
<evidence type="ECO:0000313" key="1">
    <source>
        <dbReference type="EMBL" id="CCQ49757.1"/>
    </source>
</evidence>